<dbReference type="Ensembl" id="ENSSHAT00000048331.1">
    <property type="protein sequence ID" value="ENSSHAP00000024520.1"/>
    <property type="gene ID" value="ENSSHAG00000015096.2"/>
</dbReference>
<evidence type="ECO:0000256" key="2">
    <source>
        <dbReference type="ARBA" id="ARBA00004162"/>
    </source>
</evidence>
<dbReference type="GO" id="GO:0036064">
    <property type="term" value="C:ciliary basal body"/>
    <property type="evidence" value="ECO:0007669"/>
    <property type="project" value="Ensembl"/>
</dbReference>
<evidence type="ECO:0000256" key="4">
    <source>
        <dbReference type="ARBA" id="ARBA00022490"/>
    </source>
</evidence>
<evidence type="ECO:0000256" key="10">
    <source>
        <dbReference type="SAM" id="MobiDB-lite"/>
    </source>
</evidence>
<keyword evidence="12" id="KW-1185">Reference proteome</keyword>
<accession>A0A7N4NLB6</accession>
<evidence type="ECO:0000313" key="11">
    <source>
        <dbReference type="Ensembl" id="ENSSHAP00000024520.1"/>
    </source>
</evidence>
<sequence length="998" mass="114431">MAQAEALPGACLRDIPLHFWAESLQVVPALLAPAVVLGAALGLGCALLLCVYVIKPLLQEKKDDSQSLLKNLDADVHLYETDSSPGEKREEIQTPLDEGVLGEYESPLNSNITAFALKAKVVYPINQKFRPLADGSSNPSLHENLKQAILPNQMMEVSPSSSLGSLSQGDKEDCSCSSSMHSAISDDRFHDRTFPKVTSFPEVLTCESFDISLCLHTLHLKSLLLLDKDMRQEQHMMFIQILKMSLSDSLPKKKAGDDLYQKIISKQEMNFEDLEKQIQSKLSNTEMMGADSSEYSTLEDIERKEREYSEHIIHHMEAFWNQMEKTQFFLLDQLKCMSAKVGQIMQNLTEGRITAEELLSTSQDLQTLDLQERTVGLEYMAKMINSLKLQIQEETKCWLMVISRALESLTIAGKLSVRQKEELLTQLHKAFWEEVEHYNSEFVQRGKDLIKTSLARREAMIEKMSLAHKQERVHLLGKAQKMTDPGEVIKAYHEVLEKQRLTRYDLEEEDDIKTTEAVADLCQELYSKSIQTFEKLIEETFLQTLLRLTGLPLGECEHLKQDVHHSAALELEKSDQFREKQWTLFQELLDQEKQLWTEEFALSAIMKKHLLEKHESIIHGVLCRLGGLSEESRKSISQKHRLMLSSILRRLALRNIAAATMTQMRMSRKKSLLQELKEQYILEKSSSQCQDEHQWQLLKAMESRILEEERKVKEETQQTRLEFHQQFIVEVQECIQFLYQHTQRVIGGALLEHARCDMAKSQAKDREDFKGTLIEAAVESVYVTSNNVNRLVSSYYQEIGKIMQAHEERKLQQLKMLQAERMDNYKLQKKMELSDPLPSRNMSSPASDVPSTVHQRMLSQQKKFLAQFDVHQQIRLASLKQTAEVMDHLGAQLETEMKEAEQIFITELAALARVPLTENKPAANKRGQPEKCLRNKKKKLLPQENNEPVLNEGDTPSRGQTSGTSRRQASAITKDGMETTPVFYTIHFVRSQLFLLLI</sequence>
<evidence type="ECO:0000256" key="3">
    <source>
        <dbReference type="ARBA" id="ARBA00022475"/>
    </source>
</evidence>
<dbReference type="FunCoup" id="A0A7N4NLB6">
    <property type="interactions" value="127"/>
</dbReference>
<evidence type="ECO:0000256" key="6">
    <source>
        <dbReference type="ARBA" id="ARBA00022989"/>
    </source>
</evidence>
<organism evidence="11 12">
    <name type="scientific">Sarcophilus harrisii</name>
    <name type="common">Tasmanian devil</name>
    <name type="synonym">Sarcophilus laniarius</name>
    <dbReference type="NCBI Taxonomy" id="9305"/>
    <lineage>
        <taxon>Eukaryota</taxon>
        <taxon>Metazoa</taxon>
        <taxon>Chordata</taxon>
        <taxon>Craniata</taxon>
        <taxon>Vertebrata</taxon>
        <taxon>Euteleostomi</taxon>
        <taxon>Mammalia</taxon>
        <taxon>Metatheria</taxon>
        <taxon>Dasyuromorphia</taxon>
        <taxon>Dasyuridae</taxon>
        <taxon>Sarcophilus</taxon>
    </lineage>
</organism>
<name>A0A7N4NLB6_SARHA</name>
<dbReference type="InParanoid" id="A0A7N4NLB6"/>
<dbReference type="GO" id="GO:0007224">
    <property type="term" value="P:smoothened signaling pathway"/>
    <property type="evidence" value="ECO:0007669"/>
    <property type="project" value="InterPro"/>
</dbReference>
<reference evidence="11" key="2">
    <citation type="submission" date="2025-08" db="UniProtKB">
        <authorList>
            <consortium name="Ensembl"/>
        </authorList>
    </citation>
    <scope>IDENTIFICATION</scope>
</reference>
<keyword evidence="5" id="KW-0812">Transmembrane</keyword>
<dbReference type="PANTHER" id="PTHR16795">
    <property type="entry name" value="LIMBIN/ELLIS-VAN CREVELD PROTEIN"/>
    <property type="match status" value="1"/>
</dbReference>
<evidence type="ECO:0000256" key="7">
    <source>
        <dbReference type="ARBA" id="ARBA00023136"/>
    </source>
</evidence>
<evidence type="ECO:0000256" key="8">
    <source>
        <dbReference type="ARBA" id="ARBA00023212"/>
    </source>
</evidence>
<feature type="compositionally biased region" description="Polar residues" evidence="10">
    <location>
        <begin position="957"/>
        <end position="971"/>
    </location>
</feature>
<dbReference type="GO" id="GO:0045880">
    <property type="term" value="P:positive regulation of smoothened signaling pathway"/>
    <property type="evidence" value="ECO:0007669"/>
    <property type="project" value="Ensembl"/>
</dbReference>
<keyword evidence="3" id="KW-1003">Cell membrane</keyword>
<dbReference type="AlphaFoldDB" id="A0A7N4NLB6"/>
<dbReference type="GO" id="GO:0003416">
    <property type="term" value="P:endochondral bone growth"/>
    <property type="evidence" value="ECO:0007669"/>
    <property type="project" value="Ensembl"/>
</dbReference>
<keyword evidence="6" id="KW-1133">Transmembrane helix</keyword>
<keyword evidence="4" id="KW-0963">Cytoplasm</keyword>
<keyword evidence="7" id="KW-0472">Membrane</keyword>
<gene>
    <name evidence="11" type="primary">EVC</name>
</gene>
<dbReference type="Proteomes" id="UP000007648">
    <property type="component" value="Unassembled WGS sequence"/>
</dbReference>
<reference evidence="11" key="3">
    <citation type="submission" date="2025-09" db="UniProtKB">
        <authorList>
            <consortium name="Ensembl"/>
        </authorList>
    </citation>
    <scope>IDENTIFICATION</scope>
</reference>
<dbReference type="PANTHER" id="PTHR16795:SF13">
    <property type="entry name" value="EVC COMPLEX MEMBER EVC"/>
    <property type="match status" value="1"/>
</dbReference>
<reference evidence="11 12" key="1">
    <citation type="journal article" date="2011" name="Proc. Natl. Acad. Sci. U.S.A.">
        <title>Genetic diversity and population structure of the endangered marsupial Sarcophilus harrisii (Tasmanian devil).</title>
        <authorList>
            <person name="Miller W."/>
            <person name="Hayes V.M."/>
            <person name="Ratan A."/>
            <person name="Petersen D.C."/>
            <person name="Wittekindt N.E."/>
            <person name="Miller J."/>
            <person name="Walenz B."/>
            <person name="Knight J."/>
            <person name="Qi J."/>
            <person name="Zhao F."/>
            <person name="Wang Q."/>
            <person name="Bedoya-Reina O.C."/>
            <person name="Katiyar N."/>
            <person name="Tomsho L.P."/>
            <person name="Kasson L.M."/>
            <person name="Hardie R.A."/>
            <person name="Woodbridge P."/>
            <person name="Tindall E.A."/>
            <person name="Bertelsen M.F."/>
            <person name="Dixon D."/>
            <person name="Pyecroft S."/>
            <person name="Helgen K.M."/>
            <person name="Lesk A.M."/>
            <person name="Pringle T.H."/>
            <person name="Patterson N."/>
            <person name="Zhang Y."/>
            <person name="Kreiss A."/>
            <person name="Woods G.M."/>
            <person name="Jones M.E."/>
            <person name="Schuster S.C."/>
        </authorList>
    </citation>
    <scope>NUCLEOTIDE SEQUENCE [LARGE SCALE GENOMIC DNA]</scope>
</reference>
<protein>
    <submittedName>
        <fullName evidence="11">EvC ciliary complex subunit 1</fullName>
    </submittedName>
</protein>
<evidence type="ECO:0000256" key="9">
    <source>
        <dbReference type="ARBA" id="ARBA00023273"/>
    </source>
</evidence>
<evidence type="ECO:0000256" key="1">
    <source>
        <dbReference type="ARBA" id="ARBA00004120"/>
    </source>
</evidence>
<proteinExistence type="predicted"/>
<feature type="region of interest" description="Disordered" evidence="10">
    <location>
        <begin position="919"/>
        <end position="973"/>
    </location>
</feature>
<keyword evidence="9" id="KW-0966">Cell projection</keyword>
<dbReference type="GeneTree" id="ENSGT00940000154127"/>
<evidence type="ECO:0000313" key="12">
    <source>
        <dbReference type="Proteomes" id="UP000007648"/>
    </source>
</evidence>
<comment type="subcellular location">
    <subcellularLocation>
        <location evidence="2">Cell membrane</location>
        <topology evidence="2">Single-pass membrane protein</topology>
    </subcellularLocation>
    <subcellularLocation>
        <location evidence="1">Cytoplasm</location>
        <location evidence="1">Cytoskeleton</location>
        <location evidence="1">Cilium basal body</location>
    </subcellularLocation>
</comment>
<dbReference type="InterPro" id="IPR026501">
    <property type="entry name" value="Limbin/EVC"/>
</dbReference>
<evidence type="ECO:0000256" key="5">
    <source>
        <dbReference type="ARBA" id="ARBA00022692"/>
    </source>
</evidence>
<dbReference type="GO" id="GO:0098797">
    <property type="term" value="C:plasma membrane protein complex"/>
    <property type="evidence" value="ECO:0007669"/>
    <property type="project" value="Ensembl"/>
</dbReference>
<dbReference type="GO" id="GO:0060170">
    <property type="term" value="C:ciliary membrane"/>
    <property type="evidence" value="ECO:0007669"/>
    <property type="project" value="Ensembl"/>
</dbReference>
<keyword evidence="8" id="KW-0206">Cytoskeleton</keyword>